<dbReference type="RefSeq" id="WP_379870894.1">
    <property type="nucleotide sequence ID" value="NZ_JBHTBH010000004.1"/>
</dbReference>
<keyword evidence="3" id="KW-0804">Transcription</keyword>
<evidence type="ECO:0000256" key="2">
    <source>
        <dbReference type="ARBA" id="ARBA00023015"/>
    </source>
</evidence>
<sequence length="295" mass="31974">MDIVGACRAFVSVSERGSFTLGAAAAQIPQPVASRRIAALERHLGGRLFDRSTRRATLTPFGRDMLPSARRLVQLAEAMEYDAERAKLAPMRLAVPDICATRDLAHLDVDARRQGLRLDLHEAPPARRAELLRSLQVRAAITPVPESEARWSAPLGLASAAEPRARTVYIETLRGGRTDPVRRRVWIQPEDDVPHVRDRLMRVRDTVGLRPGQVTVAASLTSAAAEVLDSADLLLCSPAQAAELDLHWRPIGEIELTRGHDVAAATGDEVERVRTSLGAGIARCLGAAVHAEVTG</sequence>
<comment type="caution">
    <text evidence="5">The sequence shown here is derived from an EMBL/GenBank/DDBJ whole genome shotgun (WGS) entry which is preliminary data.</text>
</comment>
<evidence type="ECO:0000313" key="6">
    <source>
        <dbReference type="Proteomes" id="UP001596540"/>
    </source>
</evidence>
<keyword evidence="2" id="KW-0805">Transcription regulation</keyword>
<evidence type="ECO:0000259" key="4">
    <source>
        <dbReference type="PROSITE" id="PS50931"/>
    </source>
</evidence>
<dbReference type="SUPFAM" id="SSF46785">
    <property type="entry name" value="Winged helix' DNA-binding domain"/>
    <property type="match status" value="1"/>
</dbReference>
<dbReference type="InterPro" id="IPR000847">
    <property type="entry name" value="LysR_HTH_N"/>
</dbReference>
<evidence type="ECO:0000313" key="5">
    <source>
        <dbReference type="EMBL" id="MFC7328246.1"/>
    </source>
</evidence>
<proteinExistence type="inferred from homology"/>
<protein>
    <submittedName>
        <fullName evidence="5">LysR family transcriptional regulator</fullName>
    </submittedName>
</protein>
<gene>
    <name evidence="5" type="ORF">ACFQRF_10880</name>
</gene>
<dbReference type="InterPro" id="IPR036390">
    <property type="entry name" value="WH_DNA-bd_sf"/>
</dbReference>
<dbReference type="Gene3D" id="1.10.10.10">
    <property type="entry name" value="Winged helix-like DNA-binding domain superfamily/Winged helix DNA-binding domain"/>
    <property type="match status" value="1"/>
</dbReference>
<feature type="domain" description="HTH lysR-type" evidence="4">
    <location>
        <begin position="1"/>
        <end position="59"/>
    </location>
</feature>
<name>A0ABW2KDW6_9ACTN</name>
<keyword evidence="6" id="KW-1185">Reference proteome</keyword>
<reference evidence="6" key="1">
    <citation type="journal article" date="2019" name="Int. J. Syst. Evol. Microbiol.">
        <title>The Global Catalogue of Microorganisms (GCM) 10K type strain sequencing project: providing services to taxonomists for standard genome sequencing and annotation.</title>
        <authorList>
            <consortium name="The Broad Institute Genomics Platform"/>
            <consortium name="The Broad Institute Genome Sequencing Center for Infectious Disease"/>
            <person name="Wu L."/>
            <person name="Ma J."/>
        </authorList>
    </citation>
    <scope>NUCLEOTIDE SEQUENCE [LARGE SCALE GENOMIC DNA]</scope>
    <source>
        <strain evidence="6">CGMCC 4.7382</strain>
    </source>
</reference>
<dbReference type="PANTHER" id="PTHR30126">
    <property type="entry name" value="HTH-TYPE TRANSCRIPTIONAL REGULATOR"/>
    <property type="match status" value="1"/>
</dbReference>
<dbReference type="Proteomes" id="UP001596540">
    <property type="component" value="Unassembled WGS sequence"/>
</dbReference>
<dbReference type="InterPro" id="IPR036388">
    <property type="entry name" value="WH-like_DNA-bd_sf"/>
</dbReference>
<dbReference type="PANTHER" id="PTHR30126:SF39">
    <property type="entry name" value="HTH-TYPE TRANSCRIPTIONAL REGULATOR CYSL"/>
    <property type="match status" value="1"/>
</dbReference>
<organism evidence="5 6">
    <name type="scientific">Marinactinospora rubrisoli</name>
    <dbReference type="NCBI Taxonomy" id="2715399"/>
    <lineage>
        <taxon>Bacteria</taxon>
        <taxon>Bacillati</taxon>
        <taxon>Actinomycetota</taxon>
        <taxon>Actinomycetes</taxon>
        <taxon>Streptosporangiales</taxon>
        <taxon>Nocardiopsidaceae</taxon>
        <taxon>Marinactinospora</taxon>
    </lineage>
</organism>
<accession>A0ABW2KDW6</accession>
<evidence type="ECO:0000256" key="1">
    <source>
        <dbReference type="ARBA" id="ARBA00009437"/>
    </source>
</evidence>
<comment type="similarity">
    <text evidence="1">Belongs to the LysR transcriptional regulatory family.</text>
</comment>
<dbReference type="PROSITE" id="PS50931">
    <property type="entry name" value="HTH_LYSR"/>
    <property type="match status" value="1"/>
</dbReference>
<evidence type="ECO:0000256" key="3">
    <source>
        <dbReference type="ARBA" id="ARBA00023163"/>
    </source>
</evidence>
<dbReference type="Pfam" id="PF00126">
    <property type="entry name" value="HTH_1"/>
    <property type="match status" value="1"/>
</dbReference>
<dbReference type="EMBL" id="JBHTBH010000004">
    <property type="protein sequence ID" value="MFC7328246.1"/>
    <property type="molecule type" value="Genomic_DNA"/>
</dbReference>